<dbReference type="AlphaFoldDB" id="A0A7W5Z6C5"/>
<name>A0A7W5Z6C5_9HYPH</name>
<feature type="region of interest" description="Disordered" evidence="1">
    <location>
        <begin position="48"/>
        <end position="81"/>
    </location>
</feature>
<evidence type="ECO:0000313" key="2">
    <source>
        <dbReference type="EMBL" id="MBB3810512.1"/>
    </source>
</evidence>
<keyword evidence="3" id="KW-1185">Reference proteome</keyword>
<organism evidence="2 3">
    <name type="scientific">Pseudochelatococcus contaminans</name>
    <dbReference type="NCBI Taxonomy" id="1538103"/>
    <lineage>
        <taxon>Bacteria</taxon>
        <taxon>Pseudomonadati</taxon>
        <taxon>Pseudomonadota</taxon>
        <taxon>Alphaproteobacteria</taxon>
        <taxon>Hyphomicrobiales</taxon>
        <taxon>Chelatococcaceae</taxon>
        <taxon>Pseudochelatococcus</taxon>
    </lineage>
</organism>
<dbReference type="RefSeq" id="WP_183753534.1">
    <property type="nucleotide sequence ID" value="NZ_JACICC010000006.1"/>
</dbReference>
<evidence type="ECO:0000256" key="1">
    <source>
        <dbReference type="SAM" id="MobiDB-lite"/>
    </source>
</evidence>
<comment type="caution">
    <text evidence="2">The sequence shown here is derived from an EMBL/GenBank/DDBJ whole genome shotgun (WGS) entry which is preliminary data.</text>
</comment>
<accession>A0A7W5Z6C5</accession>
<sequence>MSRGGSQVGNAIFIKALAVHARWLGRHYEGDVRVNGEAQAQFTLIKAASRSANGRTAQPKKPMEIGKPYDSSTDKDTTASG</sequence>
<proteinExistence type="predicted"/>
<reference evidence="2 3" key="1">
    <citation type="submission" date="2020-08" db="EMBL/GenBank/DDBJ databases">
        <title>Genomic Encyclopedia of Type Strains, Phase IV (KMG-IV): sequencing the most valuable type-strain genomes for metagenomic binning, comparative biology and taxonomic classification.</title>
        <authorList>
            <person name="Goeker M."/>
        </authorList>
    </citation>
    <scope>NUCLEOTIDE SEQUENCE [LARGE SCALE GENOMIC DNA]</scope>
    <source>
        <strain evidence="2 3">DSM 28760</strain>
    </source>
</reference>
<dbReference type="EMBL" id="JACICC010000006">
    <property type="protein sequence ID" value="MBB3810512.1"/>
    <property type="molecule type" value="Genomic_DNA"/>
</dbReference>
<feature type="compositionally biased region" description="Basic and acidic residues" evidence="1">
    <location>
        <begin position="72"/>
        <end position="81"/>
    </location>
</feature>
<protein>
    <submittedName>
        <fullName evidence="2">Uncharacterized protein</fullName>
    </submittedName>
</protein>
<gene>
    <name evidence="2" type="ORF">FHS81_002613</name>
</gene>
<dbReference type="Proteomes" id="UP000537592">
    <property type="component" value="Unassembled WGS sequence"/>
</dbReference>
<evidence type="ECO:0000313" key="3">
    <source>
        <dbReference type="Proteomes" id="UP000537592"/>
    </source>
</evidence>